<dbReference type="EMBL" id="MK610268">
    <property type="protein sequence ID" value="QBQ73030.1"/>
    <property type="molecule type" value="Genomic_DNA"/>
</dbReference>
<reference evidence="1 2" key="1">
    <citation type="submission" date="2019-03" db="EMBL/GenBank/DDBJ databases">
        <authorList>
            <person name="Sun Z."/>
            <person name="Li D."/>
            <person name="Lin W."/>
        </authorList>
    </citation>
    <scope>NUCLEOTIDE SEQUENCE [LARGE SCALE GENOMIC DNA]</scope>
</reference>
<evidence type="ECO:0000313" key="1">
    <source>
        <dbReference type="EMBL" id="QBQ73030.1"/>
    </source>
</evidence>
<keyword evidence="1" id="KW-0378">Hydrolase</keyword>
<dbReference type="Proteomes" id="UP000307884">
    <property type="component" value="Segment"/>
</dbReference>
<keyword evidence="2" id="KW-1185">Reference proteome</keyword>
<protein>
    <submittedName>
        <fullName evidence="1">Homing endonuclease</fullName>
    </submittedName>
</protein>
<sequence>MKCVTRHQNGYRIQVKRGNVYMRTTRPTLEEAIAVRDLMLEGLYV</sequence>
<keyword evidence="1" id="KW-0540">Nuclease</keyword>
<organism evidence="1 2">
    <name type="scientific">Hafnia phage vB_HpaA_yong1</name>
    <dbReference type="NCBI Taxonomy" id="2562199"/>
    <lineage>
        <taxon>Viruses</taxon>
        <taxon>Duplodnaviria</taxon>
        <taxon>Heunggongvirae</taxon>
        <taxon>Uroviricota</taxon>
        <taxon>Caudoviricetes</taxon>
        <taxon>Autographivirales</taxon>
        <taxon>Autotranscriptaviridae</taxon>
        <taxon>Studiervirinae</taxon>
        <taxon>Kayfunavirus</taxon>
        <taxon>Kayfunavirus yong1</taxon>
    </lineage>
</organism>
<accession>A0A482MIN3</accession>
<keyword evidence="1" id="KW-0255">Endonuclease</keyword>
<evidence type="ECO:0000313" key="2">
    <source>
        <dbReference type="Proteomes" id="UP000307884"/>
    </source>
</evidence>
<proteinExistence type="predicted"/>
<dbReference type="GO" id="GO:0004519">
    <property type="term" value="F:endonuclease activity"/>
    <property type="evidence" value="ECO:0007669"/>
    <property type="project" value="UniProtKB-KW"/>
</dbReference>
<name>A0A482MIN3_9CAUD</name>